<protein>
    <recommendedName>
        <fullName evidence="2">Antitoxin</fullName>
    </recommendedName>
</protein>
<dbReference type="InterPro" id="IPR006442">
    <property type="entry name" value="Antitoxin_Phd/YefM"/>
</dbReference>
<dbReference type="InterPro" id="IPR036165">
    <property type="entry name" value="YefM-like_sf"/>
</dbReference>
<comment type="caution">
    <text evidence="3">The sequence shown here is derived from an EMBL/GenBank/DDBJ whole genome shotgun (WGS) entry which is preliminary data.</text>
</comment>
<dbReference type="NCBIfam" id="TIGR01552">
    <property type="entry name" value="phd_fam"/>
    <property type="match status" value="1"/>
</dbReference>
<evidence type="ECO:0000256" key="1">
    <source>
        <dbReference type="ARBA" id="ARBA00009981"/>
    </source>
</evidence>
<dbReference type="EMBL" id="JAUUDS010000006">
    <property type="protein sequence ID" value="MDP1027995.1"/>
    <property type="molecule type" value="Genomic_DNA"/>
</dbReference>
<accession>A0ABT9EMB1</accession>
<evidence type="ECO:0000313" key="3">
    <source>
        <dbReference type="EMBL" id="MDP1027995.1"/>
    </source>
</evidence>
<name>A0ABT9EMB1_9SPHN</name>
<evidence type="ECO:0000313" key="4">
    <source>
        <dbReference type="Proteomes" id="UP001230685"/>
    </source>
</evidence>
<keyword evidence="4" id="KW-1185">Reference proteome</keyword>
<proteinExistence type="inferred from homology"/>
<comment type="function">
    <text evidence="2">Antitoxin component of a type II toxin-antitoxin (TA) system.</text>
</comment>
<dbReference type="SUPFAM" id="SSF143120">
    <property type="entry name" value="YefM-like"/>
    <property type="match status" value="1"/>
</dbReference>
<comment type="similarity">
    <text evidence="1 2">Belongs to the phD/YefM antitoxin family.</text>
</comment>
<evidence type="ECO:0000256" key="2">
    <source>
        <dbReference type="RuleBase" id="RU362080"/>
    </source>
</evidence>
<gene>
    <name evidence="3" type="ORF">Q5H91_12290</name>
</gene>
<reference evidence="3 4" key="1">
    <citation type="submission" date="2023-07" db="EMBL/GenBank/DDBJ databases">
        <authorList>
            <person name="Kim M.K."/>
        </authorList>
    </citation>
    <scope>NUCLEOTIDE SEQUENCE [LARGE SCALE GENOMIC DNA]</scope>
    <source>
        <strain evidence="3 4">KR1UV-12</strain>
    </source>
</reference>
<dbReference type="Pfam" id="PF02604">
    <property type="entry name" value="PhdYeFM_antitox"/>
    <property type="match status" value="1"/>
</dbReference>
<dbReference type="Proteomes" id="UP001230685">
    <property type="component" value="Unassembled WGS sequence"/>
</dbReference>
<dbReference type="Gene3D" id="3.40.1620.10">
    <property type="entry name" value="YefM-like domain"/>
    <property type="match status" value="1"/>
</dbReference>
<organism evidence="3 4">
    <name type="scientific">Sphingomonas aurea</name>
    <dbReference type="NCBI Taxonomy" id="3063994"/>
    <lineage>
        <taxon>Bacteria</taxon>
        <taxon>Pseudomonadati</taxon>
        <taxon>Pseudomonadota</taxon>
        <taxon>Alphaproteobacteria</taxon>
        <taxon>Sphingomonadales</taxon>
        <taxon>Sphingomonadaceae</taxon>
        <taxon>Sphingomonas</taxon>
    </lineage>
</organism>
<sequence length="85" mass="9414">MTRHFTAREFNQDIAGAKRAAREGPVIITDRGQPAHVLLSYDEYRRLGGEARGLVDLLAWPGTEDIALTLAPRAMATPFAFDTEE</sequence>
<dbReference type="RefSeq" id="WP_305173699.1">
    <property type="nucleotide sequence ID" value="NZ_JAUUDS010000006.1"/>
</dbReference>